<evidence type="ECO:0000259" key="9">
    <source>
        <dbReference type="Pfam" id="PF00082"/>
    </source>
</evidence>
<dbReference type="Gene3D" id="3.30.70.80">
    <property type="entry name" value="Peptidase S8 propeptide/proteinase inhibitor I9"/>
    <property type="match status" value="1"/>
</dbReference>
<dbReference type="Proteomes" id="UP000078544">
    <property type="component" value="Unassembled WGS sequence"/>
</dbReference>
<proteinExistence type="inferred from homology"/>
<protein>
    <submittedName>
        <fullName evidence="11">Subtilisin-like serine protease</fullName>
    </submittedName>
</protein>
<dbReference type="Pfam" id="PF00082">
    <property type="entry name" value="Peptidase_S8"/>
    <property type="match status" value="1"/>
</dbReference>
<dbReference type="GO" id="GO:0004252">
    <property type="term" value="F:serine-type endopeptidase activity"/>
    <property type="evidence" value="ECO:0007669"/>
    <property type="project" value="UniProtKB-UniRule"/>
</dbReference>
<dbReference type="InterPro" id="IPR037045">
    <property type="entry name" value="S8pro/Inhibitor_I9_sf"/>
</dbReference>
<dbReference type="PANTHER" id="PTHR43806:SF58">
    <property type="entry name" value="ALKALINE PROTEASE 1-RELATED"/>
    <property type="match status" value="1"/>
</dbReference>
<dbReference type="PANTHER" id="PTHR43806">
    <property type="entry name" value="PEPTIDASE S8"/>
    <property type="match status" value="1"/>
</dbReference>
<evidence type="ECO:0000259" key="10">
    <source>
        <dbReference type="Pfam" id="PF05922"/>
    </source>
</evidence>
<dbReference type="EMBL" id="AZGY01000025">
    <property type="protein sequence ID" value="KZZ89353.1"/>
    <property type="molecule type" value="Genomic_DNA"/>
</dbReference>
<keyword evidence="12" id="KW-1185">Reference proteome</keyword>
<dbReference type="AlphaFoldDB" id="A0A162I6Q3"/>
<evidence type="ECO:0000256" key="2">
    <source>
        <dbReference type="ARBA" id="ARBA00022670"/>
    </source>
</evidence>
<dbReference type="PROSITE" id="PS00138">
    <property type="entry name" value="SUBTILASE_SER"/>
    <property type="match status" value="1"/>
</dbReference>
<organism evidence="11 12">
    <name type="scientific">Moelleriella libera RCEF 2490</name>
    <dbReference type="NCBI Taxonomy" id="1081109"/>
    <lineage>
        <taxon>Eukaryota</taxon>
        <taxon>Fungi</taxon>
        <taxon>Dikarya</taxon>
        <taxon>Ascomycota</taxon>
        <taxon>Pezizomycotina</taxon>
        <taxon>Sordariomycetes</taxon>
        <taxon>Hypocreomycetidae</taxon>
        <taxon>Hypocreales</taxon>
        <taxon>Clavicipitaceae</taxon>
        <taxon>Moelleriella</taxon>
    </lineage>
</organism>
<dbReference type="Pfam" id="PF05922">
    <property type="entry name" value="Inhibitor_I9"/>
    <property type="match status" value="1"/>
</dbReference>
<accession>A0A162I6Q3</accession>
<evidence type="ECO:0000256" key="7">
    <source>
        <dbReference type="RuleBase" id="RU003355"/>
    </source>
</evidence>
<comment type="caution">
    <text evidence="11">The sequence shown here is derived from an EMBL/GenBank/DDBJ whole genome shotgun (WGS) entry which is preliminary data.</text>
</comment>
<evidence type="ECO:0000313" key="11">
    <source>
        <dbReference type="EMBL" id="KZZ89353.1"/>
    </source>
</evidence>
<evidence type="ECO:0000256" key="6">
    <source>
        <dbReference type="PROSITE-ProRule" id="PRU01240"/>
    </source>
</evidence>
<keyword evidence="5 6" id="KW-0720">Serine protease</keyword>
<evidence type="ECO:0000313" key="12">
    <source>
        <dbReference type="Proteomes" id="UP000078544"/>
    </source>
</evidence>
<dbReference type="SUPFAM" id="SSF54897">
    <property type="entry name" value="Protease propeptides/inhibitors"/>
    <property type="match status" value="1"/>
</dbReference>
<dbReference type="PROSITE" id="PS00137">
    <property type="entry name" value="SUBTILASE_HIS"/>
    <property type="match status" value="1"/>
</dbReference>
<feature type="active site" description="Charge relay system" evidence="6">
    <location>
        <position position="146"/>
    </location>
</feature>
<dbReference type="PROSITE" id="PS00136">
    <property type="entry name" value="SUBTILASE_ASP"/>
    <property type="match status" value="1"/>
</dbReference>
<feature type="domain" description="Inhibitor I9" evidence="10">
    <location>
        <begin position="38"/>
        <end position="101"/>
    </location>
</feature>
<evidence type="ECO:0000256" key="1">
    <source>
        <dbReference type="ARBA" id="ARBA00011073"/>
    </source>
</evidence>
<dbReference type="InterPro" id="IPR036852">
    <property type="entry name" value="Peptidase_S8/S53_dom_sf"/>
</dbReference>
<keyword evidence="3 8" id="KW-0732">Signal</keyword>
<feature type="chain" id="PRO_5007835271" evidence="8">
    <location>
        <begin position="24"/>
        <end position="711"/>
    </location>
</feature>
<dbReference type="Gene3D" id="3.40.50.200">
    <property type="entry name" value="Peptidase S8/S53 domain"/>
    <property type="match status" value="1"/>
</dbReference>
<evidence type="ECO:0000256" key="4">
    <source>
        <dbReference type="ARBA" id="ARBA00022801"/>
    </source>
</evidence>
<dbReference type="InterPro" id="IPR023827">
    <property type="entry name" value="Peptidase_S8_Asp-AS"/>
</dbReference>
<feature type="signal peptide" evidence="8">
    <location>
        <begin position="1"/>
        <end position="23"/>
    </location>
</feature>
<name>A0A162I6Q3_9HYPO</name>
<dbReference type="OrthoDB" id="206201at2759"/>
<keyword evidence="4 6" id="KW-0378">Hydrolase</keyword>
<dbReference type="SUPFAM" id="SSF52743">
    <property type="entry name" value="Subtilisin-like"/>
    <property type="match status" value="1"/>
</dbReference>
<dbReference type="InterPro" id="IPR010259">
    <property type="entry name" value="S8pro/Inhibitor_I9"/>
</dbReference>
<feature type="domain" description="Peptidase S8/S53" evidence="9">
    <location>
        <begin position="138"/>
        <end position="365"/>
    </location>
</feature>
<dbReference type="CDD" id="cd04077">
    <property type="entry name" value="Peptidases_S8_PCSK9_ProteinaseK_like"/>
    <property type="match status" value="1"/>
</dbReference>
<feature type="active site" description="Charge relay system" evidence="6">
    <location>
        <position position="350"/>
    </location>
</feature>
<dbReference type="GO" id="GO:0005576">
    <property type="term" value="C:extracellular region"/>
    <property type="evidence" value="ECO:0007669"/>
    <property type="project" value="UniProtKB-ARBA"/>
</dbReference>
<dbReference type="InterPro" id="IPR034193">
    <property type="entry name" value="PCSK9_ProteinaseK-like"/>
</dbReference>
<dbReference type="PRINTS" id="PR00723">
    <property type="entry name" value="SUBTILISIN"/>
</dbReference>
<dbReference type="STRING" id="1081109.A0A162I6Q3"/>
<feature type="active site" description="Charge relay system" evidence="6">
    <location>
        <position position="185"/>
    </location>
</feature>
<sequence>MRLLAPHLFASLALGVALRAGSGEELAAPSLKEDIRTTYIISFKAGTPPSVRSQVMQELGDDSDLAKFNHVFLGFGKPLSPAEVELVRSHPHVHHVEEDQGIFTAGYIEQKNSPWGLGRISHRNRGATDYVYDEIAGNGTCTYVIDTGIDDTHPPADLQRAQDFGGRAKQIKSFLPGPEVDENGHGTHVAGIIGGATHGVAKQTLLYGVKILGQSTGGTAVDLIRGLDFVMKDKEQRHCPKGVMVNLSVGGPQHILVDFAAAELVRAGAFVGVAAMNNNTDARLFSPCFEPSVCLVGGTDENDQPFFTKGEGGEKDKGTNWGPQIDVFAPAAHIISTWPGGGRAVMTGTSQACPHVVGLAAYLASIEGLTGTEPLCGRIRDLASKGIIQNLQKNTPNLLAFNGVITNNKTVYPPSPSQAAHWEWSEATRERMCLRFDRLLLYFEVSSDSWAGTKSTVSMEFPGASIESHVIKGAPEPSFHEWQEINLVKVFGARSIAFNSIKQLALISSPEPKVSKYGPDSWKISRIILRAQCENSSLWLENGKFASFNKALNPWSGITHVAWKDSTSLGDWIARPFCSHLKLLQVTIKISNSFFAGTDNDLFLLVGVGRFPLAHHPSRNEVYTAYVNLLQAFGSYTVAIQEISRIAILSLGGKDKVLPEEVIIHASCDGPENTPLEITRLTETWIADGESWEIRITSDEWEKEQMPSRPT</sequence>
<dbReference type="InterPro" id="IPR015500">
    <property type="entry name" value="Peptidase_S8_subtilisin-rel"/>
</dbReference>
<dbReference type="InterPro" id="IPR050131">
    <property type="entry name" value="Peptidase_S8_subtilisin-like"/>
</dbReference>
<gene>
    <name evidence="11" type="ORF">AAL_07652</name>
</gene>
<dbReference type="GO" id="GO:0006508">
    <property type="term" value="P:proteolysis"/>
    <property type="evidence" value="ECO:0007669"/>
    <property type="project" value="UniProtKB-KW"/>
</dbReference>
<comment type="similarity">
    <text evidence="1 6 7">Belongs to the peptidase S8 family.</text>
</comment>
<evidence type="ECO:0000256" key="8">
    <source>
        <dbReference type="SAM" id="SignalP"/>
    </source>
</evidence>
<evidence type="ECO:0000256" key="5">
    <source>
        <dbReference type="ARBA" id="ARBA00022825"/>
    </source>
</evidence>
<keyword evidence="2 6" id="KW-0645">Protease</keyword>
<dbReference type="InterPro" id="IPR022398">
    <property type="entry name" value="Peptidase_S8_His-AS"/>
</dbReference>
<dbReference type="InterPro" id="IPR023828">
    <property type="entry name" value="Peptidase_S8_Ser-AS"/>
</dbReference>
<evidence type="ECO:0000256" key="3">
    <source>
        <dbReference type="ARBA" id="ARBA00022729"/>
    </source>
</evidence>
<dbReference type="PROSITE" id="PS51892">
    <property type="entry name" value="SUBTILASE"/>
    <property type="match status" value="1"/>
</dbReference>
<reference evidence="11 12" key="1">
    <citation type="journal article" date="2016" name="Genome Biol. Evol.">
        <title>Divergent and convergent evolution of fungal pathogenicity.</title>
        <authorList>
            <person name="Shang Y."/>
            <person name="Xiao G."/>
            <person name="Zheng P."/>
            <person name="Cen K."/>
            <person name="Zhan S."/>
            <person name="Wang C."/>
        </authorList>
    </citation>
    <scope>NUCLEOTIDE SEQUENCE [LARGE SCALE GENOMIC DNA]</scope>
    <source>
        <strain evidence="11 12">RCEF 2490</strain>
    </source>
</reference>
<dbReference type="InterPro" id="IPR000209">
    <property type="entry name" value="Peptidase_S8/S53_dom"/>
</dbReference>